<dbReference type="EMBL" id="JAHCQH010000004">
    <property type="protein sequence ID" value="MBS9475735.1"/>
    <property type="molecule type" value="Genomic_DNA"/>
</dbReference>
<accession>A0ABS5R248</accession>
<gene>
    <name evidence="1" type="ORF">KIP89_01255</name>
</gene>
<keyword evidence="2" id="KW-1185">Reference proteome</keyword>
<evidence type="ECO:0000313" key="2">
    <source>
        <dbReference type="Proteomes" id="UP001166585"/>
    </source>
</evidence>
<comment type="caution">
    <text evidence="1">The sequence shown here is derived from an EMBL/GenBank/DDBJ whole genome shotgun (WGS) entry which is preliminary data.</text>
</comment>
<sequence length="219" mass="24341">MIRAGAMARPGAALVSALLVVLSALLVYQGIQLWRFNALEQQATATLEGEYWRAETIQPLVDLRDSLTGWQDTAGMRSRARQLGSRLGQAMGQSPSATQRDAAAVLAVDPVNASAWMDLAIASWAASDRALAYEAWKMSSLVAPREMGHVTRRMAFLLALWPQAPDELKQQFFFQLNLMFGASRYFGTPWRKLMAKVPADIRKQVDAEWRAYGRPASLR</sequence>
<organism evidence="1 2">
    <name type="scientific">Ancylobacter radicis</name>
    <dbReference type="NCBI Taxonomy" id="2836179"/>
    <lineage>
        <taxon>Bacteria</taxon>
        <taxon>Pseudomonadati</taxon>
        <taxon>Pseudomonadota</taxon>
        <taxon>Alphaproteobacteria</taxon>
        <taxon>Hyphomicrobiales</taxon>
        <taxon>Xanthobacteraceae</taxon>
        <taxon>Ancylobacter</taxon>
    </lineage>
</organism>
<name>A0ABS5R248_9HYPH</name>
<proteinExistence type="predicted"/>
<reference evidence="1" key="1">
    <citation type="submission" date="2021-05" db="EMBL/GenBank/DDBJ databases">
        <authorList>
            <person name="Sun Q."/>
            <person name="Inoue M."/>
        </authorList>
    </citation>
    <scope>NUCLEOTIDE SEQUENCE</scope>
    <source>
        <strain evidence="1">VKM B-3255</strain>
    </source>
</reference>
<protein>
    <submittedName>
        <fullName evidence="1">Uncharacterized protein</fullName>
    </submittedName>
</protein>
<dbReference type="Proteomes" id="UP001166585">
    <property type="component" value="Unassembled WGS sequence"/>
</dbReference>
<evidence type="ECO:0000313" key="1">
    <source>
        <dbReference type="EMBL" id="MBS9475735.1"/>
    </source>
</evidence>
<dbReference type="RefSeq" id="WP_213753590.1">
    <property type="nucleotide sequence ID" value="NZ_JAHCQH010000004.1"/>
</dbReference>